<dbReference type="Proteomes" id="UP000253034">
    <property type="component" value="Unassembled WGS sequence"/>
</dbReference>
<keyword evidence="2" id="KW-0479">Metal-binding</keyword>
<evidence type="ECO:0000259" key="6">
    <source>
        <dbReference type="Pfam" id="PF13186"/>
    </source>
</evidence>
<dbReference type="InterPro" id="IPR050377">
    <property type="entry name" value="Radical_SAM_PqqE_MftC-like"/>
</dbReference>
<dbReference type="PANTHER" id="PTHR11228:SF7">
    <property type="entry name" value="PQQA PEPTIDE CYCLASE"/>
    <property type="match status" value="1"/>
</dbReference>
<proteinExistence type="predicted"/>
<dbReference type="Pfam" id="PF04055">
    <property type="entry name" value="Radical_SAM"/>
    <property type="match status" value="1"/>
</dbReference>
<keyword evidence="1" id="KW-0949">S-adenosyl-L-methionine</keyword>
<organism evidence="7 8">
    <name type="scientific">Anaerobacterium chartisolvens</name>
    <dbReference type="NCBI Taxonomy" id="1297424"/>
    <lineage>
        <taxon>Bacteria</taxon>
        <taxon>Bacillati</taxon>
        <taxon>Bacillota</taxon>
        <taxon>Clostridia</taxon>
        <taxon>Eubacteriales</taxon>
        <taxon>Oscillospiraceae</taxon>
        <taxon>Anaerobacterium</taxon>
    </lineage>
</organism>
<dbReference type="AlphaFoldDB" id="A0A369AP43"/>
<dbReference type="GO" id="GO:0046872">
    <property type="term" value="F:metal ion binding"/>
    <property type="evidence" value="ECO:0007669"/>
    <property type="project" value="UniProtKB-KW"/>
</dbReference>
<accession>A0A369AP43</accession>
<dbReference type="Gene3D" id="3.20.20.70">
    <property type="entry name" value="Aldolase class I"/>
    <property type="match status" value="1"/>
</dbReference>
<dbReference type="PANTHER" id="PTHR11228">
    <property type="entry name" value="RADICAL SAM DOMAIN PROTEIN"/>
    <property type="match status" value="1"/>
</dbReference>
<name>A0A369AP43_9FIRM</name>
<keyword evidence="3" id="KW-0408">Iron</keyword>
<sequence>MNYSYFFDYETQEKICLIYTLKCNASCQHCITKSNMSRNDKIAFQPAKEIIQTASQNNKKAVIFSGGEVLLFFDEIVELTRFASLCGMDVMIETNGFWAESPSAAKSKMELLKQNGLKTIFVSYDYFHSKFISCENIKYIADASDDIGLKCEVMFTRSNNPDEDRAILQHLNEKGFSFYEDDLLPFGRACDMFGDSDKKALAELNVCDSFATTFLPNGDAFACCNINDENTELKMTPMYLGNINHNSIQEIFQKEKENKFLRIISDKALTDAFMDFIVQKGLHTEKLEKEYFSVCDLCISISSDAGCLNAIEEFLQINSKGE</sequence>
<dbReference type="InterPro" id="IPR007197">
    <property type="entry name" value="rSAM"/>
</dbReference>
<dbReference type="GO" id="GO:0003824">
    <property type="term" value="F:catalytic activity"/>
    <property type="evidence" value="ECO:0007669"/>
    <property type="project" value="InterPro"/>
</dbReference>
<keyword evidence="8" id="KW-1185">Reference proteome</keyword>
<dbReference type="GO" id="GO:0051536">
    <property type="term" value="F:iron-sulfur cluster binding"/>
    <property type="evidence" value="ECO:0007669"/>
    <property type="project" value="UniProtKB-KW"/>
</dbReference>
<reference evidence="7 8" key="1">
    <citation type="submission" date="2018-07" db="EMBL/GenBank/DDBJ databases">
        <title>Genomic Encyclopedia of Type Strains, Phase IV (KMG-IV): sequencing the most valuable type-strain genomes for metagenomic binning, comparative biology and taxonomic classification.</title>
        <authorList>
            <person name="Goeker M."/>
        </authorList>
    </citation>
    <scope>NUCLEOTIDE SEQUENCE [LARGE SCALE GENOMIC DNA]</scope>
    <source>
        <strain evidence="7 8">DSM 27016</strain>
    </source>
</reference>
<evidence type="ECO:0000259" key="5">
    <source>
        <dbReference type="Pfam" id="PF04055"/>
    </source>
</evidence>
<keyword evidence="4" id="KW-0411">Iron-sulfur</keyword>
<evidence type="ECO:0000256" key="1">
    <source>
        <dbReference type="ARBA" id="ARBA00022691"/>
    </source>
</evidence>
<dbReference type="CDD" id="cd01335">
    <property type="entry name" value="Radical_SAM"/>
    <property type="match status" value="1"/>
</dbReference>
<dbReference type="InterPro" id="IPR023885">
    <property type="entry name" value="4Fe4S-binding_SPASM_dom"/>
</dbReference>
<gene>
    <name evidence="7" type="ORF">DFR58_12715</name>
</gene>
<dbReference type="InterPro" id="IPR058240">
    <property type="entry name" value="rSAM_sf"/>
</dbReference>
<evidence type="ECO:0000256" key="4">
    <source>
        <dbReference type="ARBA" id="ARBA00023014"/>
    </source>
</evidence>
<feature type="domain" description="4Fe4S-binding SPASM" evidence="6">
    <location>
        <begin position="211"/>
        <end position="261"/>
    </location>
</feature>
<dbReference type="OrthoDB" id="9810775at2"/>
<dbReference type="CDD" id="cd21109">
    <property type="entry name" value="SPASM"/>
    <property type="match status" value="1"/>
</dbReference>
<evidence type="ECO:0000256" key="2">
    <source>
        <dbReference type="ARBA" id="ARBA00022723"/>
    </source>
</evidence>
<dbReference type="SFLD" id="SFLDS00029">
    <property type="entry name" value="Radical_SAM"/>
    <property type="match status" value="1"/>
</dbReference>
<evidence type="ECO:0000313" key="7">
    <source>
        <dbReference type="EMBL" id="RCX11139.1"/>
    </source>
</evidence>
<dbReference type="SUPFAM" id="SSF102114">
    <property type="entry name" value="Radical SAM enzymes"/>
    <property type="match status" value="1"/>
</dbReference>
<dbReference type="EMBL" id="QPJT01000027">
    <property type="protein sequence ID" value="RCX11139.1"/>
    <property type="molecule type" value="Genomic_DNA"/>
</dbReference>
<feature type="domain" description="Radical SAM core" evidence="5">
    <location>
        <begin position="18"/>
        <end position="130"/>
    </location>
</feature>
<dbReference type="RefSeq" id="WP_114299236.1">
    <property type="nucleotide sequence ID" value="NZ_QPJT01000027.1"/>
</dbReference>
<comment type="caution">
    <text evidence="7">The sequence shown here is derived from an EMBL/GenBank/DDBJ whole genome shotgun (WGS) entry which is preliminary data.</text>
</comment>
<dbReference type="Pfam" id="PF13186">
    <property type="entry name" value="SPASM"/>
    <property type="match status" value="1"/>
</dbReference>
<protein>
    <submittedName>
        <fullName evidence="7">Iron-sulfur cluster protein</fullName>
    </submittedName>
</protein>
<evidence type="ECO:0000313" key="8">
    <source>
        <dbReference type="Proteomes" id="UP000253034"/>
    </source>
</evidence>
<dbReference type="InterPro" id="IPR013785">
    <property type="entry name" value="Aldolase_TIM"/>
</dbReference>
<evidence type="ECO:0000256" key="3">
    <source>
        <dbReference type="ARBA" id="ARBA00023004"/>
    </source>
</evidence>
<dbReference type="SFLD" id="SFLDG01067">
    <property type="entry name" value="SPASM/twitch_domain_containing"/>
    <property type="match status" value="1"/>
</dbReference>